<evidence type="ECO:0000313" key="3">
    <source>
        <dbReference type="Proteomes" id="UP000188836"/>
    </source>
</evidence>
<proteinExistence type="predicted"/>
<comment type="caution">
    <text evidence="2">The sequence shown here is derived from an EMBL/GenBank/DDBJ whole genome shotgun (WGS) entry which is preliminary data.</text>
</comment>
<evidence type="ECO:0000313" key="2">
    <source>
        <dbReference type="EMBL" id="ONM46369.1"/>
    </source>
</evidence>
<protein>
    <submittedName>
        <fullName evidence="2">Uncharacterized protein</fullName>
    </submittedName>
</protein>
<organism evidence="2 3">
    <name type="scientific">Nocardia donostiensis</name>
    <dbReference type="NCBI Taxonomy" id="1538463"/>
    <lineage>
        <taxon>Bacteria</taxon>
        <taxon>Bacillati</taxon>
        <taxon>Actinomycetota</taxon>
        <taxon>Actinomycetes</taxon>
        <taxon>Mycobacteriales</taxon>
        <taxon>Nocardiaceae</taxon>
        <taxon>Nocardia</taxon>
    </lineage>
</organism>
<accession>A0A1W0B8G7</accession>
<reference evidence="2 3" key="1">
    <citation type="journal article" date="2016" name="Antonie Van Leeuwenhoek">
        <title>Nocardia donostiensis sp. nov., isolated from human respiratory specimens.</title>
        <authorList>
            <person name="Ercibengoa M."/>
            <person name="Bell M."/>
            <person name="Marimon J.M."/>
            <person name="Humrighouse B."/>
            <person name="Klenk H.P."/>
            <person name="Potter G."/>
            <person name="Perez-Trallero E."/>
        </authorList>
    </citation>
    <scope>NUCLEOTIDE SEQUENCE [LARGE SCALE GENOMIC DNA]</scope>
    <source>
        <strain evidence="2 3">X1655</strain>
    </source>
</reference>
<gene>
    <name evidence="2" type="ORF">B0T46_23600</name>
</gene>
<evidence type="ECO:0000256" key="1">
    <source>
        <dbReference type="SAM" id="MobiDB-lite"/>
    </source>
</evidence>
<dbReference type="EMBL" id="MUMY01000026">
    <property type="protein sequence ID" value="ONM46369.1"/>
    <property type="molecule type" value="Genomic_DNA"/>
</dbReference>
<feature type="compositionally biased region" description="Polar residues" evidence="1">
    <location>
        <begin position="1"/>
        <end position="17"/>
    </location>
</feature>
<dbReference type="STRING" id="1538463.B0T36_03190"/>
<dbReference type="Proteomes" id="UP000188836">
    <property type="component" value="Unassembled WGS sequence"/>
</dbReference>
<sequence>MRQAEPSATQQADSSPTGLAAGKARLLSQVEAAVPRGYPRWQWQAVAAGMVVLVLLGVLVIRSCSVSMPDLGGPGGLGAVGAPGQPAGSAVEALPAALRNTAACRPHSSGTGVDTCVIAAGDPLLSGGITGGRELSFQVQLVSGGRLAQTVQQWRSSAGTVVSDGAVFAAVSASATVLFADTRSGLRVDTGSFTGQSGARAFLARSGLLQ</sequence>
<keyword evidence="3" id="KW-1185">Reference proteome</keyword>
<dbReference type="AlphaFoldDB" id="A0A1W0B8G7"/>
<name>A0A1W0B8G7_9NOCA</name>
<feature type="region of interest" description="Disordered" evidence="1">
    <location>
        <begin position="1"/>
        <end position="20"/>
    </location>
</feature>